<sequence length="663" mass="72457">MKENGDRKKFALNIRNKLIISFLCTLLIPSIVIGLTSYISANDKTEDQIMKMAKKDVSIVGNTISQFMKAQMENIDYLSNEIIAGNIVNGEDAKTREVLDNIQNAKEDVVEQTYVGNENGEFMNSPTSFKNPPDYDPRERPWYQQAMDQPDKVIITDPYISKSSNEVVVTLAKATADGQGVVAVNLKLDSLTNIISSIKIGNDGYLFVLDKTGKVISHPNFDPGKELTGNFTKKMYDSKTGHFDYVFKKEAKKLTYVTNDVTGWKIVGTMLNNEVNQEVRHILMTTLYVIILSLIIGTTIVLFITRSISKPIKLLADASGKISQGDLTVHIDLERNDELGKLAKAFNNMRKHLHFVITEVRDKAGSLTSASEQLNLGAEQNTAATELISSSIQEIASSMDDQSNNILESQKVAEGMVNSIHEMSVMANDVTQTAQSTKQAVDEGNKSIEKTINQMESIKQNTLELATNIQGLGNLSSEINKIIDVITDIAGQTNLLALNAAIEAARAGEHGKGFAVVADEVRKLAEESTQSAEKIKQMIEKIQDETSTTVQSMEAATEQVEKGISVANNAGSSFSTIKGFTDKITDQVKVVATNIEGISAGAKQFIQTFQQVTSTAEATTSEAQNVSASTEEQLASMEEIAHSAASLTAIAEELQEIVNQFKL</sequence>
<dbReference type="SUPFAM" id="SSF103190">
    <property type="entry name" value="Sensory domain-like"/>
    <property type="match status" value="1"/>
</dbReference>
<feature type="domain" description="Methyl-accepting transducer" evidence="12">
    <location>
        <begin position="377"/>
        <end position="648"/>
    </location>
</feature>
<dbReference type="PANTHER" id="PTHR32089">
    <property type="entry name" value="METHYL-ACCEPTING CHEMOTAXIS PROTEIN MCPB"/>
    <property type="match status" value="1"/>
</dbReference>
<evidence type="ECO:0000313" key="15">
    <source>
        <dbReference type="Proteomes" id="UP000040576"/>
    </source>
</evidence>
<dbReference type="CDD" id="cd12912">
    <property type="entry name" value="PDC2_MCP_like"/>
    <property type="match status" value="1"/>
</dbReference>
<gene>
    <name evidence="14" type="ORF">BT1A1_2902</name>
</gene>
<evidence type="ECO:0000256" key="7">
    <source>
        <dbReference type="ARBA" id="ARBA00023136"/>
    </source>
</evidence>
<name>A0A090IY83_9BACI</name>
<keyword evidence="6 11" id="KW-1133">Transmembrane helix</keyword>
<keyword evidence="7 11" id="KW-0472">Membrane</keyword>
<dbReference type="GO" id="GO:0005886">
    <property type="term" value="C:plasma membrane"/>
    <property type="evidence" value="ECO:0007669"/>
    <property type="project" value="UniProtKB-SubCell"/>
</dbReference>
<evidence type="ECO:0000256" key="4">
    <source>
        <dbReference type="ARBA" id="ARBA00022500"/>
    </source>
</evidence>
<organism evidence="14 15">
    <name type="scientific">Caldibacillus thermoamylovorans</name>
    <dbReference type="NCBI Taxonomy" id="35841"/>
    <lineage>
        <taxon>Bacteria</taxon>
        <taxon>Bacillati</taxon>
        <taxon>Bacillota</taxon>
        <taxon>Bacilli</taxon>
        <taxon>Bacillales</taxon>
        <taxon>Bacillaceae</taxon>
        <taxon>Caldibacillus</taxon>
    </lineage>
</organism>
<dbReference type="Proteomes" id="UP000040576">
    <property type="component" value="Unassembled WGS sequence"/>
</dbReference>
<protein>
    <submittedName>
        <fullName evidence="14">Methyl-accepting chemotaxis protein</fullName>
    </submittedName>
</protein>
<proteinExistence type="inferred from homology"/>
<dbReference type="Pfam" id="PF02743">
    <property type="entry name" value="dCache_1"/>
    <property type="match status" value="1"/>
</dbReference>
<dbReference type="PROSITE" id="PS50885">
    <property type="entry name" value="HAMP"/>
    <property type="match status" value="1"/>
</dbReference>
<dbReference type="Gene3D" id="1.10.287.950">
    <property type="entry name" value="Methyl-accepting chemotaxis protein"/>
    <property type="match status" value="1"/>
</dbReference>
<evidence type="ECO:0000256" key="9">
    <source>
        <dbReference type="ARBA" id="ARBA00029447"/>
    </source>
</evidence>
<dbReference type="SMART" id="SM00283">
    <property type="entry name" value="MA"/>
    <property type="match status" value="1"/>
</dbReference>
<evidence type="ECO:0000256" key="2">
    <source>
        <dbReference type="ARBA" id="ARBA00022475"/>
    </source>
</evidence>
<dbReference type="InterPro" id="IPR029151">
    <property type="entry name" value="Sensor-like_sf"/>
</dbReference>
<dbReference type="InterPro" id="IPR033479">
    <property type="entry name" value="dCache_1"/>
</dbReference>
<dbReference type="CDD" id="cd18773">
    <property type="entry name" value="PDC1_HK_sensor"/>
    <property type="match status" value="1"/>
</dbReference>
<keyword evidence="5 11" id="KW-0812">Transmembrane</keyword>
<dbReference type="RefSeq" id="WP_034772449.1">
    <property type="nucleotide sequence ID" value="NZ_CCRF01000083.1"/>
</dbReference>
<dbReference type="GO" id="GO:0006935">
    <property type="term" value="P:chemotaxis"/>
    <property type="evidence" value="ECO:0007669"/>
    <property type="project" value="UniProtKB-KW"/>
</dbReference>
<dbReference type="PROSITE" id="PS50111">
    <property type="entry name" value="CHEMOTAXIS_TRANSDUC_2"/>
    <property type="match status" value="1"/>
</dbReference>
<dbReference type="GeneID" id="92962257"/>
<dbReference type="SUPFAM" id="SSF58104">
    <property type="entry name" value="Methyl-accepting chemotaxis protein (MCP) signaling domain"/>
    <property type="match status" value="1"/>
</dbReference>
<dbReference type="Gene3D" id="3.30.450.20">
    <property type="entry name" value="PAS domain"/>
    <property type="match status" value="2"/>
</dbReference>
<reference evidence="14 15" key="1">
    <citation type="submission" date="2014-07" db="EMBL/GenBank/DDBJ databases">
        <authorList>
            <person name="Wibberg Daniel"/>
        </authorList>
    </citation>
    <scope>NUCLEOTIDE SEQUENCE [LARGE SCALE GENOMIC DNA]</scope>
</reference>
<evidence type="ECO:0000313" key="14">
    <source>
        <dbReference type="EMBL" id="CEE02692.1"/>
    </source>
</evidence>
<keyword evidence="15" id="KW-1185">Reference proteome</keyword>
<dbReference type="AlphaFoldDB" id="A0A090IY83"/>
<keyword evidence="2" id="KW-1003">Cell membrane</keyword>
<dbReference type="InterPro" id="IPR004089">
    <property type="entry name" value="MCPsignal_dom"/>
</dbReference>
<dbReference type="GO" id="GO:0007165">
    <property type="term" value="P:signal transduction"/>
    <property type="evidence" value="ECO:0007669"/>
    <property type="project" value="UniProtKB-KW"/>
</dbReference>
<comment type="subcellular location">
    <subcellularLocation>
        <location evidence="1">Cell membrane</location>
        <topology evidence="1">Multi-pass membrane protein</topology>
    </subcellularLocation>
</comment>
<dbReference type="InterPro" id="IPR003660">
    <property type="entry name" value="HAMP_dom"/>
</dbReference>
<dbReference type="CDD" id="cd11386">
    <property type="entry name" value="MCP_signal"/>
    <property type="match status" value="1"/>
</dbReference>
<feature type="transmembrane region" description="Helical" evidence="11">
    <location>
        <begin position="20"/>
        <end position="41"/>
    </location>
</feature>
<comment type="similarity">
    <text evidence="9">Belongs to the methyl-accepting chemotaxis (MCP) protein family.</text>
</comment>
<keyword evidence="4" id="KW-0145">Chemotaxis</keyword>
<evidence type="ECO:0000256" key="6">
    <source>
        <dbReference type="ARBA" id="ARBA00022989"/>
    </source>
</evidence>
<dbReference type="EMBL" id="CCRF01000083">
    <property type="protein sequence ID" value="CEE02692.1"/>
    <property type="molecule type" value="Genomic_DNA"/>
</dbReference>
<dbReference type="CDD" id="cd06225">
    <property type="entry name" value="HAMP"/>
    <property type="match status" value="1"/>
</dbReference>
<dbReference type="PANTHER" id="PTHR32089:SF114">
    <property type="entry name" value="METHYL-ACCEPTING CHEMOTAXIS PROTEIN MCPB"/>
    <property type="match status" value="1"/>
</dbReference>
<feature type="transmembrane region" description="Helical" evidence="11">
    <location>
        <begin position="282"/>
        <end position="304"/>
    </location>
</feature>
<evidence type="ECO:0000256" key="11">
    <source>
        <dbReference type="SAM" id="Phobius"/>
    </source>
</evidence>
<dbReference type="FunFam" id="1.10.287.950:FF:000001">
    <property type="entry name" value="Methyl-accepting chemotaxis sensory transducer"/>
    <property type="match status" value="1"/>
</dbReference>
<evidence type="ECO:0000256" key="5">
    <source>
        <dbReference type="ARBA" id="ARBA00022692"/>
    </source>
</evidence>
<evidence type="ECO:0000256" key="3">
    <source>
        <dbReference type="ARBA" id="ARBA00022481"/>
    </source>
</evidence>
<dbReference type="SMART" id="SM00304">
    <property type="entry name" value="HAMP"/>
    <property type="match status" value="1"/>
</dbReference>
<feature type="domain" description="HAMP" evidence="13">
    <location>
        <begin position="306"/>
        <end position="358"/>
    </location>
</feature>
<dbReference type="Pfam" id="PF00672">
    <property type="entry name" value="HAMP"/>
    <property type="match status" value="1"/>
</dbReference>
<keyword evidence="3" id="KW-0488">Methylation</keyword>
<keyword evidence="8 10" id="KW-0807">Transducer</keyword>
<evidence type="ECO:0000256" key="1">
    <source>
        <dbReference type="ARBA" id="ARBA00004651"/>
    </source>
</evidence>
<dbReference type="Pfam" id="PF00015">
    <property type="entry name" value="MCPsignal"/>
    <property type="match status" value="1"/>
</dbReference>
<evidence type="ECO:0000259" key="13">
    <source>
        <dbReference type="PROSITE" id="PS50885"/>
    </source>
</evidence>
<evidence type="ECO:0000256" key="10">
    <source>
        <dbReference type="PROSITE-ProRule" id="PRU00284"/>
    </source>
</evidence>
<evidence type="ECO:0000259" key="12">
    <source>
        <dbReference type="PROSITE" id="PS50111"/>
    </source>
</evidence>
<accession>A0A090IY83</accession>
<evidence type="ECO:0000256" key="8">
    <source>
        <dbReference type="ARBA" id="ARBA00023224"/>
    </source>
</evidence>